<feature type="compositionally biased region" description="Low complexity" evidence="1">
    <location>
        <begin position="304"/>
        <end position="323"/>
    </location>
</feature>
<name>A0A8J3WN44_9ACTN</name>
<keyword evidence="4" id="KW-1185">Reference proteome</keyword>
<comment type="caution">
    <text evidence="3">The sequence shown here is derived from an EMBL/GenBank/DDBJ whole genome shotgun (WGS) entry which is preliminary data.</text>
</comment>
<evidence type="ECO:0000313" key="3">
    <source>
        <dbReference type="EMBL" id="GIH93466.1"/>
    </source>
</evidence>
<proteinExistence type="predicted"/>
<dbReference type="EMBL" id="BOOJ01000032">
    <property type="protein sequence ID" value="GIH93466.1"/>
    <property type="molecule type" value="Genomic_DNA"/>
</dbReference>
<organism evidence="3 4">
    <name type="scientific">Planobispora siamensis</name>
    <dbReference type="NCBI Taxonomy" id="936338"/>
    <lineage>
        <taxon>Bacteria</taxon>
        <taxon>Bacillati</taxon>
        <taxon>Actinomycetota</taxon>
        <taxon>Actinomycetes</taxon>
        <taxon>Streptosporangiales</taxon>
        <taxon>Streptosporangiaceae</taxon>
        <taxon>Planobispora</taxon>
    </lineage>
</organism>
<evidence type="ECO:0000313" key="4">
    <source>
        <dbReference type="Proteomes" id="UP000619788"/>
    </source>
</evidence>
<gene>
    <name evidence="3" type="ORF">Psi01_40960</name>
</gene>
<evidence type="ECO:0000256" key="2">
    <source>
        <dbReference type="SAM" id="SignalP"/>
    </source>
</evidence>
<reference evidence="3 4" key="1">
    <citation type="submission" date="2021-01" db="EMBL/GenBank/DDBJ databases">
        <title>Whole genome shotgun sequence of Planobispora siamensis NBRC 107568.</title>
        <authorList>
            <person name="Komaki H."/>
            <person name="Tamura T."/>
        </authorList>
    </citation>
    <scope>NUCLEOTIDE SEQUENCE [LARGE SCALE GENOMIC DNA]</scope>
    <source>
        <strain evidence="3 4">NBRC 107568</strain>
    </source>
</reference>
<feature type="region of interest" description="Disordered" evidence="1">
    <location>
        <begin position="184"/>
        <end position="323"/>
    </location>
</feature>
<dbReference type="RefSeq" id="WP_307819249.1">
    <property type="nucleotide sequence ID" value="NZ_BOOJ01000032.1"/>
</dbReference>
<feature type="chain" id="PRO_5039082146" evidence="2">
    <location>
        <begin position="29"/>
        <end position="375"/>
    </location>
</feature>
<feature type="compositionally biased region" description="Low complexity" evidence="1">
    <location>
        <begin position="239"/>
        <end position="296"/>
    </location>
</feature>
<dbReference type="Proteomes" id="UP000619788">
    <property type="component" value="Unassembled WGS sequence"/>
</dbReference>
<evidence type="ECO:0000256" key="1">
    <source>
        <dbReference type="SAM" id="MobiDB-lite"/>
    </source>
</evidence>
<protein>
    <submittedName>
        <fullName evidence="3">Uncharacterized protein</fullName>
    </submittedName>
</protein>
<keyword evidence="2" id="KW-0732">Signal</keyword>
<feature type="compositionally biased region" description="Polar residues" evidence="1">
    <location>
        <begin position="187"/>
        <end position="214"/>
    </location>
</feature>
<dbReference type="AlphaFoldDB" id="A0A8J3WN44"/>
<feature type="signal peptide" evidence="2">
    <location>
        <begin position="1"/>
        <end position="28"/>
    </location>
</feature>
<sequence length="375" mass="36349">MTLAAIRSARARALAVVLGLFLAAGATAAAGPVHAETGQKVMLKGATTASYYWDDGSGRAGDTGLPASGKPMQKGLAASPSWPLLTEGYVLYKGRKAPFFVGDRGPGEPSNRGIMLDLDAKTFAQLTGGTFDPDTLTVRGNGGAGHIKVDYVITKWGPGVGKKNHPVPFSTGAYKVKDDNPAEPVALSQSAAATPERASSSARGATGKTSSGTPAATGDRATGSKARETAPASPGGKPATGSTGTVTGNTATGNPVTGNTATGSTGTANTAATGTGAGTPSAPASPGQTPAAGTPAPSAPPAPAAASTPAAPGRTLGRTPGTTPDIEAELAQAEAVAAAAAATGDSDGVSAEFLIFVLAVGGGAAYAGGRLLGDG</sequence>
<accession>A0A8J3WN44</accession>